<dbReference type="EC" id="5.3.3.18" evidence="3"/>
<evidence type="ECO:0000313" key="3">
    <source>
        <dbReference type="EMBL" id="QDL39005.1"/>
    </source>
</evidence>
<dbReference type="InterPro" id="IPR029045">
    <property type="entry name" value="ClpP/crotonase-like_dom_sf"/>
</dbReference>
<evidence type="ECO:0000256" key="2">
    <source>
        <dbReference type="RuleBase" id="RU003707"/>
    </source>
</evidence>
<dbReference type="PANTHER" id="PTHR43459:SF1">
    <property type="entry name" value="EG:BACN32G11.4 PROTEIN"/>
    <property type="match status" value="1"/>
</dbReference>
<name>A0A515DF25_9BURK</name>
<comment type="similarity">
    <text evidence="1 2">Belongs to the enoyl-CoA hydratase/isomerase family.</text>
</comment>
<dbReference type="Gene3D" id="1.10.12.10">
    <property type="entry name" value="Lyase 2-enoyl-coa Hydratase, Chain A, domain 2"/>
    <property type="match status" value="1"/>
</dbReference>
<dbReference type="PROSITE" id="PS00166">
    <property type="entry name" value="ENOYL_COA_HYDRATASE"/>
    <property type="match status" value="1"/>
</dbReference>
<dbReference type="InterPro" id="IPR001753">
    <property type="entry name" value="Enoyl-CoA_hydra/iso"/>
</dbReference>
<dbReference type="Gene3D" id="3.90.226.10">
    <property type="entry name" value="2-enoyl-CoA Hydratase, Chain A, domain 1"/>
    <property type="match status" value="1"/>
</dbReference>
<dbReference type="AlphaFoldDB" id="A0A515DF25"/>
<dbReference type="GO" id="GO:0016853">
    <property type="term" value="F:isomerase activity"/>
    <property type="evidence" value="ECO:0007669"/>
    <property type="project" value="UniProtKB-KW"/>
</dbReference>
<sequence>MTEPTTPPTVLYSEQGGIAVVTLNRPQSLNSFTRQMHQDLWAALDRAEANPAIRALVITGAGRGFCAGADLAEFDFAPGPGLVERANPGPVIDQAFNPTARRLQSLRMPTIAAVNGVAAGAGASLAMTCDIAIAAPTASFIQAFSKIGLIPDAGGSWFLVERLGLARAMALAMTGDKLPAARAKEWGLIWDVADDCVAAAMEMAQRLAVMPTKALVATRQLLRESSTRTLHQQLDAERDTQSALGRTHDYIEGVTAFLEKRPAQFKGNDGRRSVG</sequence>
<dbReference type="CDD" id="cd06558">
    <property type="entry name" value="crotonase-like"/>
    <property type="match status" value="1"/>
</dbReference>
<organism evidence="3 4">
    <name type="scientific">Rhodoferax sediminis</name>
    <dbReference type="NCBI Taxonomy" id="2509614"/>
    <lineage>
        <taxon>Bacteria</taxon>
        <taxon>Pseudomonadati</taxon>
        <taxon>Pseudomonadota</taxon>
        <taxon>Betaproteobacteria</taxon>
        <taxon>Burkholderiales</taxon>
        <taxon>Comamonadaceae</taxon>
        <taxon>Rhodoferax</taxon>
    </lineage>
</organism>
<reference evidence="3 4" key="1">
    <citation type="submission" date="2019-01" db="EMBL/GenBank/DDBJ databases">
        <title>Genomic insights into a novel species Rhodoferax sp.</title>
        <authorList>
            <person name="Jin L."/>
        </authorList>
    </citation>
    <scope>NUCLEOTIDE SEQUENCE [LARGE SCALE GENOMIC DNA]</scope>
    <source>
        <strain evidence="3 4">CHu59-6-5</strain>
    </source>
</reference>
<dbReference type="InterPro" id="IPR018376">
    <property type="entry name" value="Enoyl-CoA_hyd/isom_CS"/>
</dbReference>
<dbReference type="Pfam" id="PF00378">
    <property type="entry name" value="ECH_1"/>
    <property type="match status" value="1"/>
</dbReference>
<dbReference type="RefSeq" id="WP_142820439.1">
    <property type="nucleotide sequence ID" value="NZ_CP035503.1"/>
</dbReference>
<dbReference type="OrthoDB" id="5291143at2"/>
<evidence type="ECO:0000256" key="1">
    <source>
        <dbReference type="ARBA" id="ARBA00005254"/>
    </source>
</evidence>
<protein>
    <submittedName>
        <fullName evidence="3">2-(1,2-epoxy-1,2-dihydrophenyl)acetyl-CoA isomerase</fullName>
        <ecNumber evidence="3">5.3.3.18</ecNumber>
    </submittedName>
</protein>
<accession>A0A515DF25</accession>
<dbReference type="PANTHER" id="PTHR43459">
    <property type="entry name" value="ENOYL-COA HYDRATASE"/>
    <property type="match status" value="1"/>
</dbReference>
<dbReference type="InterPro" id="IPR014748">
    <property type="entry name" value="Enoyl-CoA_hydra_C"/>
</dbReference>
<dbReference type="SUPFAM" id="SSF52096">
    <property type="entry name" value="ClpP/crotonase"/>
    <property type="match status" value="1"/>
</dbReference>
<dbReference type="KEGG" id="rhf:EUB48_18160"/>
<evidence type="ECO:0000313" key="4">
    <source>
        <dbReference type="Proteomes" id="UP000316798"/>
    </source>
</evidence>
<gene>
    <name evidence="3" type="ORF">EUB48_18160</name>
</gene>
<dbReference type="EMBL" id="CP035503">
    <property type="protein sequence ID" value="QDL39005.1"/>
    <property type="molecule type" value="Genomic_DNA"/>
</dbReference>
<keyword evidence="3" id="KW-0413">Isomerase</keyword>
<keyword evidence="4" id="KW-1185">Reference proteome</keyword>
<dbReference type="Proteomes" id="UP000316798">
    <property type="component" value="Chromosome"/>
</dbReference>
<proteinExistence type="inferred from homology"/>